<dbReference type="PROSITE" id="PS50801">
    <property type="entry name" value="STAS"/>
    <property type="match status" value="1"/>
</dbReference>
<gene>
    <name evidence="4" type="ORF">V6R90_08040</name>
</gene>
<sequence length="101" mass="10446">MILTHLLTQPGLCSLRYAGDLDAFTAASIRRAVGDALASGCREVVLDLTDVAFVDASALGVLARTWADVTRSGAGIVIESASATFERTSRRAGTTAVFASA</sequence>
<evidence type="ECO:0000256" key="1">
    <source>
        <dbReference type="ARBA" id="ARBA00009013"/>
    </source>
</evidence>
<organism evidence="4 5">
    <name type="scientific">Nocardioides kribbensis</name>
    <dbReference type="NCBI Taxonomy" id="305517"/>
    <lineage>
        <taxon>Bacteria</taxon>
        <taxon>Bacillati</taxon>
        <taxon>Actinomycetota</taxon>
        <taxon>Actinomycetes</taxon>
        <taxon>Propionibacteriales</taxon>
        <taxon>Nocardioidaceae</taxon>
        <taxon>Nocardioides</taxon>
    </lineage>
</organism>
<proteinExistence type="inferred from homology"/>
<dbReference type="InterPro" id="IPR002645">
    <property type="entry name" value="STAS_dom"/>
</dbReference>
<evidence type="ECO:0000256" key="2">
    <source>
        <dbReference type="RuleBase" id="RU003749"/>
    </source>
</evidence>
<reference evidence="4 5" key="1">
    <citation type="submission" date="2024-02" db="EMBL/GenBank/DDBJ databases">
        <title>Full genome sequence of Nocardioides kribbensis.</title>
        <authorList>
            <person name="Poletto B.L."/>
            <person name="Silva G."/>
            <person name="Galante D."/>
            <person name="Campos K.R."/>
            <person name="Santos M.B.N."/>
            <person name="Sacchi C.T."/>
        </authorList>
    </citation>
    <scope>NUCLEOTIDE SEQUENCE [LARGE SCALE GENOMIC DNA]</scope>
    <source>
        <strain evidence="4 5">O4R</strain>
    </source>
</reference>
<dbReference type="InterPro" id="IPR003658">
    <property type="entry name" value="Anti-sigma_ant"/>
</dbReference>
<accession>A0ABV1NXL9</accession>
<dbReference type="Pfam" id="PF01740">
    <property type="entry name" value="STAS"/>
    <property type="match status" value="1"/>
</dbReference>
<dbReference type="Gene3D" id="3.30.750.24">
    <property type="entry name" value="STAS domain"/>
    <property type="match status" value="1"/>
</dbReference>
<protein>
    <recommendedName>
        <fullName evidence="2">Anti-sigma factor antagonist</fullName>
    </recommendedName>
</protein>
<name>A0ABV1NXL9_9ACTN</name>
<dbReference type="SUPFAM" id="SSF52091">
    <property type="entry name" value="SpoIIaa-like"/>
    <property type="match status" value="1"/>
</dbReference>
<dbReference type="CDD" id="cd07043">
    <property type="entry name" value="STAS_anti-anti-sigma_factors"/>
    <property type="match status" value="1"/>
</dbReference>
<evidence type="ECO:0000313" key="4">
    <source>
        <dbReference type="EMBL" id="MEQ7847228.1"/>
    </source>
</evidence>
<dbReference type="InterPro" id="IPR036513">
    <property type="entry name" value="STAS_dom_sf"/>
</dbReference>
<evidence type="ECO:0000313" key="5">
    <source>
        <dbReference type="Proteomes" id="UP001482520"/>
    </source>
</evidence>
<comment type="similarity">
    <text evidence="1 2">Belongs to the anti-sigma-factor antagonist family.</text>
</comment>
<evidence type="ECO:0000259" key="3">
    <source>
        <dbReference type="PROSITE" id="PS50801"/>
    </source>
</evidence>
<dbReference type="Proteomes" id="UP001482520">
    <property type="component" value="Unassembled WGS sequence"/>
</dbReference>
<dbReference type="RefSeq" id="WP_349804345.1">
    <property type="nucleotide sequence ID" value="NZ_JBEGDP010000006.1"/>
</dbReference>
<dbReference type="EMBL" id="JBEGDP010000006">
    <property type="protein sequence ID" value="MEQ7847228.1"/>
    <property type="molecule type" value="Genomic_DNA"/>
</dbReference>
<comment type="caution">
    <text evidence="4">The sequence shown here is derived from an EMBL/GenBank/DDBJ whole genome shotgun (WGS) entry which is preliminary data.</text>
</comment>
<feature type="domain" description="STAS" evidence="3">
    <location>
        <begin position="2"/>
        <end position="101"/>
    </location>
</feature>
<dbReference type="NCBIfam" id="TIGR00377">
    <property type="entry name" value="ant_ant_sig"/>
    <property type="match status" value="1"/>
</dbReference>
<keyword evidence="5" id="KW-1185">Reference proteome</keyword>